<dbReference type="KEGG" id="ypa:YPA_1429"/>
<dbReference type="PANTHER" id="PTHR37519:SF1">
    <property type="entry name" value="DIHYDROXYBIPHENYL DIOXYGENASE DOMAIN-CONTAINING PROTEIN"/>
    <property type="match status" value="1"/>
</dbReference>
<dbReference type="Gene3D" id="3.10.180.10">
    <property type="entry name" value="2,3-Dihydroxybiphenyl 1,2-Dioxygenase, domain 1"/>
    <property type="match status" value="1"/>
</dbReference>
<organism evidence="1 2">
    <name type="scientific">Yersinia pestis bv. Antiqua (strain Antiqua)</name>
    <dbReference type="NCBI Taxonomy" id="360102"/>
    <lineage>
        <taxon>Bacteria</taxon>
        <taxon>Pseudomonadati</taxon>
        <taxon>Pseudomonadota</taxon>
        <taxon>Gammaproteobacteria</taxon>
        <taxon>Enterobacterales</taxon>
        <taxon>Yersiniaceae</taxon>
        <taxon>Yersinia</taxon>
    </lineage>
</organism>
<dbReference type="Pfam" id="PF06185">
    <property type="entry name" value="YecM"/>
    <property type="match status" value="1"/>
</dbReference>
<evidence type="ECO:0000313" key="2">
    <source>
        <dbReference type="Proteomes" id="UP000001971"/>
    </source>
</evidence>
<sequence>MHGLEEIIELQDLLADLPRFEQQLVAFATQLNLDLTQFCADHISLRCHQAETAERWRLGLQQCGHLMSETLINGRPICLFDMTQPLNVGPWLIDCIELPYPGKKHYPHEGWEHIELVLPGDPQTLMHRARTLLPAVLPAGVSVKCSSPHGEHERLSNPTLAVSDGEITIKFHPYTLRQIILRQIVDSEHGR</sequence>
<dbReference type="PATRIC" id="fig|360102.15.peg.4544"/>
<gene>
    <name evidence="1" type="ordered locus">YPA_1429</name>
</gene>
<dbReference type="InterPro" id="IPR010393">
    <property type="entry name" value="DUF991_YecM-like"/>
</dbReference>
<dbReference type="SUPFAM" id="SSF54593">
    <property type="entry name" value="Glyoxalase/Bleomycin resistance protein/Dihydroxybiphenyl dioxygenase"/>
    <property type="match status" value="1"/>
</dbReference>
<evidence type="ECO:0008006" key="3">
    <source>
        <dbReference type="Google" id="ProtNLM"/>
    </source>
</evidence>
<dbReference type="GO" id="GO:0005829">
    <property type="term" value="C:cytosol"/>
    <property type="evidence" value="ECO:0007669"/>
    <property type="project" value="TreeGrafter"/>
</dbReference>
<name>A0A0E1NVD4_YERPA</name>
<dbReference type="Proteomes" id="UP000001971">
    <property type="component" value="Chromosome"/>
</dbReference>
<reference evidence="1 2" key="1">
    <citation type="journal article" date="2006" name="J. Bacteriol.">
        <title>Complete genome sequence of Yersinia pestis strains Antiqua and Nepal516: evidence of gene reduction in an emerging pathogen.</title>
        <authorList>
            <person name="Chain P.S."/>
            <person name="Hu P."/>
            <person name="Malfatti S.A."/>
            <person name="Radnedge L."/>
            <person name="Larimer F."/>
            <person name="Vergez L.M."/>
            <person name="Worsham P."/>
            <person name="Chu M.C."/>
            <person name="Andersen G.L."/>
        </authorList>
    </citation>
    <scope>NUCLEOTIDE SEQUENCE [LARGE SCALE GENOMIC DNA]</scope>
    <source>
        <strain evidence="1 2">Antiqua</strain>
    </source>
</reference>
<dbReference type="AlphaFoldDB" id="A0A0E1NVD4"/>
<dbReference type="PANTHER" id="PTHR37519">
    <property type="match status" value="1"/>
</dbReference>
<evidence type="ECO:0000313" key="1">
    <source>
        <dbReference type="EMBL" id="ABG13396.1"/>
    </source>
</evidence>
<dbReference type="RefSeq" id="WP_002211210.1">
    <property type="nucleotide sequence ID" value="NC_008150.1"/>
</dbReference>
<dbReference type="EMBL" id="CP000308">
    <property type="protein sequence ID" value="ABG13396.1"/>
    <property type="molecule type" value="Genomic_DNA"/>
</dbReference>
<dbReference type="GeneID" id="57976614"/>
<dbReference type="HOGENOM" id="CLU_122770_0_0_6"/>
<proteinExistence type="predicted"/>
<dbReference type="NCBIfam" id="NF008681">
    <property type="entry name" value="PRK11700.1-4"/>
    <property type="match status" value="1"/>
</dbReference>
<dbReference type="NCBIfam" id="NF008679">
    <property type="entry name" value="PRK11700.1-2"/>
    <property type="match status" value="1"/>
</dbReference>
<protein>
    <recommendedName>
        <fullName evidence="3">VOC family protein</fullName>
    </recommendedName>
</protein>
<accession>A0A0E1NVD4</accession>
<dbReference type="InterPro" id="IPR029068">
    <property type="entry name" value="Glyas_Bleomycin-R_OHBP_Dase"/>
</dbReference>